<protein>
    <recommendedName>
        <fullName evidence="4">Major fimbrial subunit protein N-terminal domain-containing protein</fullName>
    </recommendedName>
</protein>
<organism evidence="2 3">
    <name type="scientific">Odoribacter laneus YIT 12061</name>
    <dbReference type="NCBI Taxonomy" id="742817"/>
    <lineage>
        <taxon>Bacteria</taxon>
        <taxon>Pseudomonadati</taxon>
        <taxon>Bacteroidota</taxon>
        <taxon>Bacteroidia</taxon>
        <taxon>Bacteroidales</taxon>
        <taxon>Odoribacteraceae</taxon>
        <taxon>Odoribacter</taxon>
    </lineage>
</organism>
<keyword evidence="3" id="KW-1185">Reference proteome</keyword>
<dbReference type="EMBL" id="ADMC01000027">
    <property type="protein sequence ID" value="EHP45939.1"/>
    <property type="molecule type" value="Genomic_DNA"/>
</dbReference>
<dbReference type="PATRIC" id="fig|742817.3.peg.2703"/>
<keyword evidence="1" id="KW-0732">Signal</keyword>
<dbReference type="STRING" id="742817.HMPREF9449_02525"/>
<evidence type="ECO:0008006" key="4">
    <source>
        <dbReference type="Google" id="ProtNLM"/>
    </source>
</evidence>
<dbReference type="GeneID" id="98070060"/>
<accession>H1DJT9</accession>
<proteinExistence type="predicted"/>
<gene>
    <name evidence="2" type="ORF">HMPREF9449_02525</name>
</gene>
<dbReference type="Proteomes" id="UP000004892">
    <property type="component" value="Unassembled WGS sequence"/>
</dbReference>
<evidence type="ECO:0000313" key="3">
    <source>
        <dbReference type="Proteomes" id="UP000004892"/>
    </source>
</evidence>
<dbReference type="RefSeq" id="WP_009137670.1">
    <property type="nucleotide sequence ID" value="NZ_JH594597.1"/>
</dbReference>
<dbReference type="PROSITE" id="PS51257">
    <property type="entry name" value="PROKAR_LIPOPROTEIN"/>
    <property type="match status" value="1"/>
</dbReference>
<dbReference type="HOGENOM" id="CLU_731226_0_0_10"/>
<feature type="signal peptide" evidence="1">
    <location>
        <begin position="1"/>
        <end position="21"/>
    </location>
</feature>
<evidence type="ECO:0000313" key="2">
    <source>
        <dbReference type="EMBL" id="EHP45939.1"/>
    </source>
</evidence>
<reference evidence="2 3" key="1">
    <citation type="submission" date="2012-01" db="EMBL/GenBank/DDBJ databases">
        <title>The Genome Sequence of Odoribacter laneus YIT 12061.</title>
        <authorList>
            <consortium name="The Broad Institute Genome Sequencing Platform"/>
            <person name="Earl A."/>
            <person name="Ward D."/>
            <person name="Feldgarden M."/>
            <person name="Gevers D."/>
            <person name="Morotomi M."/>
            <person name="Young S.K."/>
            <person name="Zeng Q."/>
            <person name="Gargeya S."/>
            <person name="Fitzgerald M."/>
            <person name="Haas B."/>
            <person name="Abouelleil A."/>
            <person name="Alvarado L."/>
            <person name="Arachchi H.M."/>
            <person name="Berlin A."/>
            <person name="Chapman S.B."/>
            <person name="Gearin G."/>
            <person name="Goldberg J."/>
            <person name="Griggs A."/>
            <person name="Gujja S."/>
            <person name="Hansen M."/>
            <person name="Heiman D."/>
            <person name="Howarth C."/>
            <person name="Larimer J."/>
            <person name="Lui A."/>
            <person name="MacDonald P.J.P."/>
            <person name="McCowen C."/>
            <person name="Montmayeur A."/>
            <person name="Murphy C."/>
            <person name="Neiman D."/>
            <person name="Pearson M."/>
            <person name="Priest M."/>
            <person name="Roberts A."/>
            <person name="Saif S."/>
            <person name="Shea T."/>
            <person name="Sisk P."/>
            <person name="Stolte C."/>
            <person name="Sykes S."/>
            <person name="Wortman J."/>
            <person name="Nusbaum C."/>
            <person name="Birren B."/>
        </authorList>
    </citation>
    <scope>NUCLEOTIDE SEQUENCE [LARGE SCALE GENOMIC DNA]</scope>
    <source>
        <strain evidence="2 3">YIT 12061</strain>
    </source>
</reference>
<dbReference type="AlphaFoldDB" id="H1DJT9"/>
<name>H1DJT9_9BACT</name>
<feature type="chain" id="PRO_5003550224" description="Major fimbrial subunit protein N-terminal domain-containing protein" evidence="1">
    <location>
        <begin position="22"/>
        <end position="378"/>
    </location>
</feature>
<sequence length="378" mass="40892">MKKTKFNLLLFTAAVALSACNKDDVALTTDGDTTFLPKEMVTINFSTKAPAFSNGLLTRAGEKFPTNLFRVLAFRHNGTDYMYLDDVNFQSISYDETNRQFNGTAQLPVGVYKFIPSYGLPKTSDANVTLTDLSSKPALSNSLTATHIGTLPAIYLRENANISSDTLGTHTGTQNVVTATIKRAISRVDVLFVRATKETDGTYKEIEGDDVFGKHSVASIVLDLEGVTPSVRLMDGGVVAGPTMPTSFTVVNQVISDGSNTTGSTIGESTGEIPYDFDNVGVKDIMKGGHYAYGPYVFPFSSTTTTTNLTLTVTSGKEAGNHVYERSIDIENVPLSRNKVTMVKLYVLRGDFFNTEVAFEIGVKEAWEGSHIVDGEAS</sequence>
<comment type="caution">
    <text evidence="2">The sequence shown here is derived from an EMBL/GenBank/DDBJ whole genome shotgun (WGS) entry which is preliminary data.</text>
</comment>
<evidence type="ECO:0000256" key="1">
    <source>
        <dbReference type="SAM" id="SignalP"/>
    </source>
</evidence>